<feature type="domain" description="N-acetyltransferase" evidence="2">
    <location>
        <begin position="118"/>
        <end position="248"/>
    </location>
</feature>
<organism evidence="3 4">
    <name type="scientific">Candidatus Magnetaquiglobus chichijimensis</name>
    <dbReference type="NCBI Taxonomy" id="3141448"/>
    <lineage>
        <taxon>Bacteria</taxon>
        <taxon>Pseudomonadati</taxon>
        <taxon>Pseudomonadota</taxon>
        <taxon>Magnetococcia</taxon>
        <taxon>Magnetococcales</taxon>
        <taxon>Candidatus Magnetaquicoccaceae</taxon>
        <taxon>Candidatus Magnetaquiglobus</taxon>
    </lineage>
</organism>
<dbReference type="SUPFAM" id="SSF55729">
    <property type="entry name" value="Acyl-CoA N-acyltransferases (Nat)"/>
    <property type="match status" value="1"/>
</dbReference>
<evidence type="ECO:0000259" key="2">
    <source>
        <dbReference type="PROSITE" id="PS51186"/>
    </source>
</evidence>
<evidence type="ECO:0000313" key="3">
    <source>
        <dbReference type="EMBL" id="GAB0056955.1"/>
    </source>
</evidence>
<reference evidence="3 4" key="1">
    <citation type="submission" date="2024-09" db="EMBL/GenBank/DDBJ databases">
        <title>Draft genome sequence of Candidatus Magnetaquicoccaceae bacterium FCR-1.</title>
        <authorList>
            <person name="Shimoshige H."/>
            <person name="Shimamura S."/>
            <person name="Taoka A."/>
            <person name="Kobayashi H."/>
            <person name="Maekawa T."/>
        </authorList>
    </citation>
    <scope>NUCLEOTIDE SEQUENCE [LARGE SCALE GENOMIC DNA]</scope>
    <source>
        <strain evidence="3 4">FCR-1</strain>
    </source>
</reference>
<keyword evidence="4" id="KW-1185">Reference proteome</keyword>
<comment type="caution">
    <text evidence="3">The sequence shown here is derived from an EMBL/GenBank/DDBJ whole genome shotgun (WGS) entry which is preliminary data.</text>
</comment>
<dbReference type="EMBL" id="BAAFGK010000004">
    <property type="protein sequence ID" value="GAB0056955.1"/>
    <property type="molecule type" value="Genomic_DNA"/>
</dbReference>
<dbReference type="Pfam" id="PF00583">
    <property type="entry name" value="Acetyltransf_1"/>
    <property type="match status" value="1"/>
</dbReference>
<dbReference type="Gene3D" id="3.40.630.30">
    <property type="match status" value="1"/>
</dbReference>
<proteinExistence type="predicted"/>
<gene>
    <name evidence="3" type="ORF">SIID45300_01273</name>
</gene>
<name>A0ABQ0C7T7_9PROT</name>
<accession>A0ABQ0C7T7</accession>
<evidence type="ECO:0000313" key="4">
    <source>
        <dbReference type="Proteomes" id="UP001628193"/>
    </source>
</evidence>
<keyword evidence="1" id="KW-0812">Transmembrane</keyword>
<keyword evidence="1" id="KW-0472">Membrane</keyword>
<dbReference type="PROSITE" id="PS51186">
    <property type="entry name" value="GNAT"/>
    <property type="match status" value="1"/>
</dbReference>
<feature type="transmembrane region" description="Helical" evidence="1">
    <location>
        <begin position="153"/>
        <end position="173"/>
    </location>
</feature>
<evidence type="ECO:0000256" key="1">
    <source>
        <dbReference type="SAM" id="Phobius"/>
    </source>
</evidence>
<protein>
    <recommendedName>
        <fullName evidence="2">N-acetyltransferase domain-containing protein</fullName>
    </recommendedName>
</protein>
<dbReference type="Proteomes" id="UP001628193">
    <property type="component" value="Unassembled WGS sequence"/>
</dbReference>
<sequence>MAMIETVDACEASRRCQGLPLEQRLLILADTTAPLAPHTTFLASQDGIAARFDGFNVPVIVAAGREPEPLGQLIDRLRRQDEECTVCLHETVPVPAWLEAGFVSRDTWMVRPTLGVQRRGKAVPLTDPAQLLELYRQAGTGFWTPRMLKFGHYWGILGSGGALLAAAGVHFILPDRSYAQLGGVATLPSERGRGYASTCITNVLAGLAETNIPICGLFADRSAELLLGFYRRLAFAVQGHYRFFMLKP</sequence>
<dbReference type="InterPro" id="IPR016181">
    <property type="entry name" value="Acyl_CoA_acyltransferase"/>
</dbReference>
<dbReference type="InterPro" id="IPR000182">
    <property type="entry name" value="GNAT_dom"/>
</dbReference>
<keyword evidence="1" id="KW-1133">Transmembrane helix</keyword>